<proteinExistence type="predicted"/>
<protein>
    <submittedName>
        <fullName evidence="2">AraC family transcriptional regulator</fullName>
    </submittedName>
</protein>
<feature type="signal peptide" evidence="1">
    <location>
        <begin position="1"/>
        <end position="21"/>
    </location>
</feature>
<evidence type="ECO:0000313" key="2">
    <source>
        <dbReference type="EMBL" id="AMX03728.1"/>
    </source>
</evidence>
<name>A0A143HPW4_MICTH</name>
<keyword evidence="4" id="KW-1185">Reference proteome</keyword>
<evidence type="ECO:0000313" key="4">
    <source>
        <dbReference type="Proteomes" id="UP000076077"/>
    </source>
</evidence>
<dbReference type="AlphaFoldDB" id="A0A143HPW4"/>
<evidence type="ECO:0000256" key="1">
    <source>
        <dbReference type="SAM" id="SignalP"/>
    </source>
</evidence>
<dbReference type="Proteomes" id="UP001209730">
    <property type="component" value="Unassembled WGS sequence"/>
</dbReference>
<sequence length="177" mass="19716">MRRCIQFLFSCLTLCSGIAGAPVVAGEDTFPADKLEDLKQNVLKLNRDLLILEEDLLYPAQSQVAFYVSVDVGEYFKLDAVKLHIDNKLVASHLYTDHQRSALIRGGIQPLYKGNLKSGDYTISAFFTGIGPQGREYKRAATLELEKTDEPAVIELRIADASGKQQPEFELVQWPAP</sequence>
<gene>
    <name evidence="2" type="ORF">A3224_15065</name>
    <name evidence="3" type="ORF">OQJ68_09310</name>
</gene>
<dbReference type="STRING" id="252514.A3224_15065"/>
<dbReference type="EMBL" id="JAPHQB010000012">
    <property type="protein sequence ID" value="MCX2801983.1"/>
    <property type="molecule type" value="Genomic_DNA"/>
</dbReference>
<dbReference type="KEGG" id="mthd:A3224_15065"/>
<accession>A0A143HPW4</accession>
<evidence type="ECO:0000313" key="3">
    <source>
        <dbReference type="EMBL" id="MCX2801983.1"/>
    </source>
</evidence>
<organism evidence="2 4">
    <name type="scientific">Microbulbifer thermotolerans</name>
    <dbReference type="NCBI Taxonomy" id="252514"/>
    <lineage>
        <taxon>Bacteria</taxon>
        <taxon>Pseudomonadati</taxon>
        <taxon>Pseudomonadota</taxon>
        <taxon>Gammaproteobacteria</taxon>
        <taxon>Cellvibrionales</taxon>
        <taxon>Microbulbiferaceae</taxon>
        <taxon>Microbulbifer</taxon>
    </lineage>
</organism>
<dbReference type="RefSeq" id="WP_067156494.1">
    <property type="nucleotide sequence ID" value="NZ_CP014864.1"/>
</dbReference>
<feature type="chain" id="PRO_5007509516" evidence="1">
    <location>
        <begin position="22"/>
        <end position="177"/>
    </location>
</feature>
<dbReference type="GeneID" id="76609350"/>
<reference evidence="3" key="3">
    <citation type="submission" date="2022-11" db="EMBL/GenBank/DDBJ databases">
        <title>Chitin-degrading and fungicidal potential of chitinolytic bacterial strains from marine environment of the Pacific Ocean regions.</title>
        <authorList>
            <person name="Pentekhina I."/>
            <person name="Nedashkovskaya O."/>
            <person name="Seitkalieva A."/>
            <person name="Podvolotskaya A."/>
            <person name="Tekutyeva L."/>
            <person name="Balabanova L."/>
        </authorList>
    </citation>
    <scope>NUCLEOTIDE SEQUENCE</scope>
    <source>
        <strain evidence="3">KMM 6838</strain>
    </source>
</reference>
<keyword evidence="1" id="KW-0732">Signal</keyword>
<dbReference type="Proteomes" id="UP000076077">
    <property type="component" value="Chromosome"/>
</dbReference>
<reference evidence="4" key="2">
    <citation type="submission" date="2016-03" db="EMBL/GenBank/DDBJ databases">
        <authorList>
            <person name="Lee Y.-S."/>
            <person name="Choi Y.-L."/>
        </authorList>
    </citation>
    <scope>NUCLEOTIDE SEQUENCE [LARGE SCALE GENOMIC DNA]</scope>
    <source>
        <strain evidence="4">DAU221</strain>
    </source>
</reference>
<reference evidence="2" key="1">
    <citation type="submission" date="2016-03" db="EMBL/GenBank/DDBJ databases">
        <authorList>
            <person name="Ploux O."/>
        </authorList>
    </citation>
    <scope>NUCLEOTIDE SEQUENCE [LARGE SCALE GENOMIC DNA]</scope>
    <source>
        <strain evidence="2">DAU221</strain>
    </source>
</reference>
<dbReference type="EMBL" id="CP014864">
    <property type="protein sequence ID" value="AMX03728.1"/>
    <property type="molecule type" value="Genomic_DNA"/>
</dbReference>